<dbReference type="Pfam" id="PF05949">
    <property type="entry name" value="DUF881"/>
    <property type="match status" value="1"/>
</dbReference>
<dbReference type="Gene3D" id="3.30.70.1880">
    <property type="entry name" value="Protein of unknown function DUF881"/>
    <property type="match status" value="1"/>
</dbReference>
<gene>
    <name evidence="4" type="ordered locus">MODMU_0021</name>
</gene>
<organism evidence="4 5">
    <name type="scientific">Modestobacter italicus (strain DSM 44449 / CECT 9708 / BC 501)</name>
    <dbReference type="NCBI Taxonomy" id="2732864"/>
    <lineage>
        <taxon>Bacteria</taxon>
        <taxon>Bacillati</taxon>
        <taxon>Actinomycetota</taxon>
        <taxon>Actinomycetes</taxon>
        <taxon>Geodermatophilales</taxon>
        <taxon>Geodermatophilaceae</taxon>
        <taxon>Modestobacter</taxon>
    </lineage>
</organism>
<dbReference type="STRING" id="477641.MODMU_0021"/>
<dbReference type="PANTHER" id="PTHR37313">
    <property type="entry name" value="UPF0749 PROTEIN RV1825"/>
    <property type="match status" value="1"/>
</dbReference>
<proteinExistence type="inferred from homology"/>
<evidence type="ECO:0000313" key="5">
    <source>
        <dbReference type="Proteomes" id="UP000006461"/>
    </source>
</evidence>
<evidence type="ECO:0000256" key="2">
    <source>
        <dbReference type="SAM" id="Coils"/>
    </source>
</evidence>
<dbReference type="OrthoDB" id="3214641at2"/>
<sequence length="259" mass="26977">MSRSVRWRRLSLWTVLVPVVALVAGLLFATSSRTALGTDLRAGESSQLPGLIQQRDAAVARQQEELARLQQQVQALTDQAASRNGEVAAAQAEGAQGTTSAGLTALQGPGLSVTLDDAPPEPNGAQPSDVSPDNLVIHQSDVQGVVNALWAAGADGVAIMGQRLIATSAVICVGNTLLLQGRTYSPPFVVTAVGDAAAMRQRLAASYEVQLLKAAVDQWGLTYQVADQREVSLPAYEGPLDLQYADAAPPDEGTEQGGG</sequence>
<dbReference type="PANTHER" id="PTHR37313:SF4">
    <property type="entry name" value="CONSERVED MEMBRANE PROTEIN-RELATED"/>
    <property type="match status" value="1"/>
</dbReference>
<dbReference type="HOGENOM" id="CLU_040273_2_0_11"/>
<accession>I4EQ30</accession>
<dbReference type="InterPro" id="IPR010273">
    <property type="entry name" value="DUF881"/>
</dbReference>
<evidence type="ECO:0000313" key="4">
    <source>
        <dbReference type="EMBL" id="CCH85493.1"/>
    </source>
</evidence>
<comment type="similarity">
    <text evidence="1">Belongs to the UPF0749 family.</text>
</comment>
<evidence type="ECO:0000256" key="1">
    <source>
        <dbReference type="ARBA" id="ARBA00009108"/>
    </source>
</evidence>
<evidence type="ECO:0008006" key="6">
    <source>
        <dbReference type="Google" id="ProtNLM"/>
    </source>
</evidence>
<keyword evidence="5" id="KW-1185">Reference proteome</keyword>
<dbReference type="EMBL" id="FO203431">
    <property type="protein sequence ID" value="CCH85493.1"/>
    <property type="molecule type" value="Genomic_DNA"/>
</dbReference>
<dbReference type="Proteomes" id="UP000006461">
    <property type="component" value="Chromosome"/>
</dbReference>
<reference evidence="4 5" key="1">
    <citation type="journal article" date="2012" name="J. Bacteriol.">
        <title>Genome Sequence of Radiation-Resistant Modestobacter marinus Strain BC501, a Representative Actinobacterium That Thrives on Calcareous Stone Surfaces.</title>
        <authorList>
            <person name="Normand P."/>
            <person name="Gury J."/>
            <person name="Pujic P."/>
            <person name="Chouaia B."/>
            <person name="Crotti E."/>
            <person name="Brusetti L."/>
            <person name="Daffonchio D."/>
            <person name="Vacherie B."/>
            <person name="Barbe V."/>
            <person name="Medigue C."/>
            <person name="Calteau A."/>
            <person name="Ghodhbane-Gtari F."/>
            <person name="Essoussi I."/>
            <person name="Nouioui I."/>
            <person name="Abbassi-Ghozzi I."/>
            <person name="Gtari M."/>
        </authorList>
    </citation>
    <scope>NUCLEOTIDE SEQUENCE [LARGE SCALE GENOMIC DNA]</scope>
    <source>
        <strain evidence="5">BC 501</strain>
    </source>
</reference>
<feature type="region of interest" description="Disordered" evidence="3">
    <location>
        <begin position="109"/>
        <end position="130"/>
    </location>
</feature>
<keyword evidence="2" id="KW-0175">Coiled coil</keyword>
<dbReference type="KEGG" id="mmar:MODMU_0021"/>
<protein>
    <recommendedName>
        <fullName evidence="6">DUF881 domain-containing protein</fullName>
    </recommendedName>
</protein>
<dbReference type="GO" id="GO:0005886">
    <property type="term" value="C:plasma membrane"/>
    <property type="evidence" value="ECO:0007669"/>
    <property type="project" value="TreeGrafter"/>
</dbReference>
<dbReference type="eggNOG" id="COG3879">
    <property type="taxonomic scope" value="Bacteria"/>
</dbReference>
<feature type="coiled-coil region" evidence="2">
    <location>
        <begin position="52"/>
        <end position="86"/>
    </location>
</feature>
<evidence type="ECO:0000256" key="3">
    <source>
        <dbReference type="SAM" id="MobiDB-lite"/>
    </source>
</evidence>
<name>I4EQ30_MODI5</name>
<dbReference type="AlphaFoldDB" id="I4EQ30"/>
<dbReference type="OMA" id="DLHYAKP"/>